<proteinExistence type="predicted"/>
<comment type="caution">
    <text evidence="1">The sequence shown here is derived from an EMBL/GenBank/DDBJ whole genome shotgun (WGS) entry which is preliminary data.</text>
</comment>
<accession>A0AA40LWC6</accession>
<dbReference type="Gene3D" id="1.10.287.210">
    <property type="match status" value="1"/>
</dbReference>
<dbReference type="AlphaFoldDB" id="A0AA40LWC6"/>
<evidence type="ECO:0000313" key="1">
    <source>
        <dbReference type="EMBL" id="KAK1346393.1"/>
    </source>
</evidence>
<sequence>MNFVHRASSIYYNQRRLVNYTQDAVRGIAEQLDATSRMTWENRLALATIMAGKKKEYGDKLPITLKSSLWECVGDPDTYLQGEAGLSAIVSE</sequence>
<feature type="non-terminal residue" evidence="1">
    <location>
        <position position="92"/>
    </location>
</feature>
<gene>
    <name evidence="1" type="ORF">QTO34_000249</name>
</gene>
<dbReference type="SUPFAM" id="SSF58069">
    <property type="entry name" value="Virus ectodomain"/>
    <property type="match status" value="1"/>
</dbReference>
<keyword evidence="2" id="KW-1185">Reference proteome</keyword>
<evidence type="ECO:0000313" key="2">
    <source>
        <dbReference type="Proteomes" id="UP001177744"/>
    </source>
</evidence>
<protein>
    <submittedName>
        <fullName evidence="1">Uncharacterized protein</fullName>
    </submittedName>
</protein>
<dbReference type="Proteomes" id="UP001177744">
    <property type="component" value="Unassembled WGS sequence"/>
</dbReference>
<dbReference type="EMBL" id="JAULJE010000001">
    <property type="protein sequence ID" value="KAK1346393.1"/>
    <property type="molecule type" value="Genomic_DNA"/>
</dbReference>
<reference evidence="1" key="1">
    <citation type="submission" date="2023-06" db="EMBL/GenBank/DDBJ databases">
        <title>Reference genome for the Northern bat (Eptesicus nilssonii), a most northern bat species.</title>
        <authorList>
            <person name="Laine V.N."/>
            <person name="Pulliainen A.T."/>
            <person name="Lilley T.M."/>
        </authorList>
    </citation>
    <scope>NUCLEOTIDE SEQUENCE</scope>
    <source>
        <strain evidence="1">BLF_Eptnil</strain>
        <tissue evidence="1">Kidney</tissue>
    </source>
</reference>
<name>A0AA40LWC6_CNENI</name>
<organism evidence="1 2">
    <name type="scientific">Cnephaeus nilssonii</name>
    <name type="common">Northern bat</name>
    <name type="synonym">Eptesicus nilssonii</name>
    <dbReference type="NCBI Taxonomy" id="3371016"/>
    <lineage>
        <taxon>Eukaryota</taxon>
        <taxon>Metazoa</taxon>
        <taxon>Chordata</taxon>
        <taxon>Craniata</taxon>
        <taxon>Vertebrata</taxon>
        <taxon>Euteleostomi</taxon>
        <taxon>Mammalia</taxon>
        <taxon>Eutheria</taxon>
        <taxon>Laurasiatheria</taxon>
        <taxon>Chiroptera</taxon>
        <taxon>Yangochiroptera</taxon>
        <taxon>Vespertilionidae</taxon>
        <taxon>Cnephaeus</taxon>
    </lineage>
</organism>